<accession>A0ABV4CTB8</accession>
<dbReference type="InterPro" id="IPR027417">
    <property type="entry name" value="P-loop_NTPase"/>
</dbReference>
<sequence length="588" mass="64480">MVRGGGDRSLQEIVRRRQGGDFVGRERHCADFRANLARPPQDPKRAFVLALHGQAGVGKTFLLRRWRQIAVDSGTLVAELDGSEPNLVSALSTIAVQFAGQGGRTPAFAQRLAEYEQRQDEVLADPEAPQAAREFLVASAVRMGLSAVRAAAPGAALLVDAVEPEQVRGWLERSRAFFAAKFRDHADVRLLMSPVDELTPHLVADLRRLAQHRDLVLLFDDFERTAPLVEPWLLRLLRGHHGELPSEVVFGIAGQHPLDVNRWGEYASIAVQWRVDRFSPEEARALLRRKGVDDPAFAAGVLEVSGGLPLLVAAMADSGPATAEELQDPTGTAVERFLKWESERGRDDALVAALPRVVDEDVLAALVGSQRVPELFPWLRDRPFVRQDRGRLHYSEVVRATMVRHERGRSPSRFVRCHRALAGHYGHRLAALGLAGELVWEDPEARGLLVEETYHRLCADPRGELPTALARCVEIAERVPRELAAWARAFAEAGRDAGAPRLAERAEDLRARDPARLREHLGTAASGSRAVAVPSVSSSVGDVIVGGGPVPRPDRGAEPDEVAAPDRYLVEADEELWLGESAPRVLGE</sequence>
<dbReference type="Gene3D" id="3.40.50.300">
    <property type="entry name" value="P-loop containing nucleotide triphosphate hydrolases"/>
    <property type="match status" value="1"/>
</dbReference>
<protein>
    <submittedName>
        <fullName evidence="2">ATP-binding protein</fullName>
    </submittedName>
</protein>
<dbReference type="EMBL" id="JBGEHV010000096">
    <property type="protein sequence ID" value="MEY8043452.1"/>
    <property type="molecule type" value="Genomic_DNA"/>
</dbReference>
<evidence type="ECO:0000256" key="1">
    <source>
        <dbReference type="SAM" id="MobiDB-lite"/>
    </source>
</evidence>
<keyword evidence="2" id="KW-0547">Nucleotide-binding</keyword>
<dbReference type="SUPFAM" id="SSF52540">
    <property type="entry name" value="P-loop containing nucleoside triphosphate hydrolases"/>
    <property type="match status" value="1"/>
</dbReference>
<name>A0ABV4CTB8_9PSEU</name>
<evidence type="ECO:0000313" key="2">
    <source>
        <dbReference type="EMBL" id="MEY8043452.1"/>
    </source>
</evidence>
<proteinExistence type="predicted"/>
<organism evidence="2 3">
    <name type="scientific">Saccharopolyspora cebuensis</name>
    <dbReference type="NCBI Taxonomy" id="418759"/>
    <lineage>
        <taxon>Bacteria</taxon>
        <taxon>Bacillati</taxon>
        <taxon>Actinomycetota</taxon>
        <taxon>Actinomycetes</taxon>
        <taxon>Pseudonocardiales</taxon>
        <taxon>Pseudonocardiaceae</taxon>
        <taxon>Saccharopolyspora</taxon>
    </lineage>
</organism>
<keyword evidence="3" id="KW-1185">Reference proteome</keyword>
<feature type="region of interest" description="Disordered" evidence="1">
    <location>
        <begin position="542"/>
        <end position="565"/>
    </location>
</feature>
<keyword evidence="2" id="KW-0067">ATP-binding</keyword>
<reference evidence="2 3" key="1">
    <citation type="submission" date="2024-08" db="EMBL/GenBank/DDBJ databases">
        <title>Genome mining of Saccharopolyspora cebuensis PGLac3 from Nigerian medicinal plant.</title>
        <authorList>
            <person name="Ezeobiora C.E."/>
            <person name="Igbokwe N.H."/>
            <person name="Amin D.H."/>
            <person name="Mendie U.E."/>
        </authorList>
    </citation>
    <scope>NUCLEOTIDE SEQUENCE [LARGE SCALE GENOMIC DNA]</scope>
    <source>
        <strain evidence="2 3">PGLac3</strain>
    </source>
</reference>
<gene>
    <name evidence="2" type="ORF">AB8O55_28935</name>
</gene>
<dbReference type="GO" id="GO:0005524">
    <property type="term" value="F:ATP binding"/>
    <property type="evidence" value="ECO:0007669"/>
    <property type="project" value="UniProtKB-KW"/>
</dbReference>
<comment type="caution">
    <text evidence="2">The sequence shown here is derived from an EMBL/GenBank/DDBJ whole genome shotgun (WGS) entry which is preliminary data.</text>
</comment>
<evidence type="ECO:0000313" key="3">
    <source>
        <dbReference type="Proteomes" id="UP001564626"/>
    </source>
</evidence>
<dbReference type="RefSeq" id="WP_369775706.1">
    <property type="nucleotide sequence ID" value="NZ_JBGEHV010000096.1"/>
</dbReference>
<dbReference type="Proteomes" id="UP001564626">
    <property type="component" value="Unassembled WGS sequence"/>
</dbReference>